<gene>
    <name evidence="2" type="ordered locus">Cphy_3918</name>
</gene>
<accession>A9KLV6</accession>
<feature type="compositionally biased region" description="Low complexity" evidence="1">
    <location>
        <begin position="56"/>
        <end position="82"/>
    </location>
</feature>
<evidence type="ECO:0000313" key="2">
    <source>
        <dbReference type="EMBL" id="ABX44265.1"/>
    </source>
</evidence>
<proteinExistence type="predicted"/>
<name>A9KLV6_LACP7</name>
<feature type="region of interest" description="Disordered" evidence="1">
    <location>
        <begin position="26"/>
        <end position="90"/>
    </location>
</feature>
<dbReference type="KEGG" id="cpy:Cphy_3918"/>
<reference evidence="3" key="1">
    <citation type="submission" date="2007-11" db="EMBL/GenBank/DDBJ databases">
        <title>Complete genome sequence of Clostridium phytofermentans ISDg.</title>
        <authorList>
            <person name="Leschine S.B."/>
            <person name="Warnick T.A."/>
            <person name="Blanchard J.L."/>
            <person name="Schnell D.J."/>
            <person name="Petit E.L."/>
            <person name="LaTouf W.G."/>
            <person name="Copeland A."/>
            <person name="Lucas S."/>
            <person name="Lapidus A."/>
            <person name="Barry K."/>
            <person name="Glavina del Rio T."/>
            <person name="Dalin E."/>
            <person name="Tice H."/>
            <person name="Pitluck S."/>
            <person name="Kiss H."/>
            <person name="Brettin T."/>
            <person name="Bruce D."/>
            <person name="Detter J.C."/>
            <person name="Han C."/>
            <person name="Kuske C."/>
            <person name="Schmutz J."/>
            <person name="Larimer F."/>
            <person name="Land M."/>
            <person name="Hauser L."/>
            <person name="Kyrpides N."/>
            <person name="Kim E.A."/>
            <person name="Richardson P."/>
        </authorList>
    </citation>
    <scope>NUCLEOTIDE SEQUENCE [LARGE SCALE GENOMIC DNA]</scope>
    <source>
        <strain evidence="3">ATCC 700394 / DSM 18823 / ISDg</strain>
    </source>
</reference>
<keyword evidence="3" id="KW-1185">Reference proteome</keyword>
<dbReference type="HOGENOM" id="CLU_2435676_0_0_9"/>
<evidence type="ECO:0000313" key="3">
    <source>
        <dbReference type="Proteomes" id="UP000000370"/>
    </source>
</evidence>
<feature type="compositionally biased region" description="Polar residues" evidence="1">
    <location>
        <begin position="45"/>
        <end position="55"/>
    </location>
</feature>
<dbReference type="AlphaFoldDB" id="A9KLV6"/>
<evidence type="ECO:0000256" key="1">
    <source>
        <dbReference type="SAM" id="MobiDB-lite"/>
    </source>
</evidence>
<organism evidence="2 3">
    <name type="scientific">Lachnoclostridium phytofermentans (strain ATCC 700394 / DSM 18823 / ISDg)</name>
    <name type="common">Clostridium phytofermentans</name>
    <dbReference type="NCBI Taxonomy" id="357809"/>
    <lineage>
        <taxon>Bacteria</taxon>
        <taxon>Bacillati</taxon>
        <taxon>Bacillota</taxon>
        <taxon>Clostridia</taxon>
        <taxon>Lachnospirales</taxon>
        <taxon>Lachnospiraceae</taxon>
    </lineage>
</organism>
<protein>
    <submittedName>
        <fullName evidence="2">Uncharacterized protein</fullName>
    </submittedName>
</protein>
<dbReference type="STRING" id="357809.Cphy_3918"/>
<sequence length="90" mass="9506">MSNQNLNKRALDLKSSWDAVDGLLKNSNLLKKKVGTTDNKPADNKPNTAGNKPNTAGNKPNNAGNRPNNSGNRPNNSGNKPNASGNKPSK</sequence>
<dbReference type="EMBL" id="CP000885">
    <property type="protein sequence ID" value="ABX44265.1"/>
    <property type="molecule type" value="Genomic_DNA"/>
</dbReference>
<dbReference type="Proteomes" id="UP000000370">
    <property type="component" value="Chromosome"/>
</dbReference>